<proteinExistence type="predicted"/>
<feature type="transmembrane region" description="Helical" evidence="1">
    <location>
        <begin position="15"/>
        <end position="35"/>
    </location>
</feature>
<reference evidence="2 3" key="1">
    <citation type="submission" date="2021-12" db="EMBL/GenBank/DDBJ databases">
        <title>Genome sequencing of bacteria with rrn-lacking chromosome and rrn-plasmid.</title>
        <authorList>
            <person name="Anda M."/>
            <person name="Iwasaki W."/>
        </authorList>
    </citation>
    <scope>NUCLEOTIDE SEQUENCE [LARGE SCALE GENOMIC DNA]</scope>
    <source>
        <strain evidence="2 3">NBRC 101262</strain>
    </source>
</reference>
<organism evidence="2 3">
    <name type="scientific">Persicobacter psychrovividus</name>
    <dbReference type="NCBI Taxonomy" id="387638"/>
    <lineage>
        <taxon>Bacteria</taxon>
        <taxon>Pseudomonadati</taxon>
        <taxon>Bacteroidota</taxon>
        <taxon>Cytophagia</taxon>
        <taxon>Cytophagales</taxon>
        <taxon>Persicobacteraceae</taxon>
        <taxon>Persicobacter</taxon>
    </lineage>
</organism>
<keyword evidence="1" id="KW-0472">Membrane</keyword>
<evidence type="ECO:0000313" key="2">
    <source>
        <dbReference type="EMBL" id="BDC98773.1"/>
    </source>
</evidence>
<dbReference type="Proteomes" id="UP001354989">
    <property type="component" value="Chromosome"/>
</dbReference>
<evidence type="ECO:0000313" key="3">
    <source>
        <dbReference type="Proteomes" id="UP001354989"/>
    </source>
</evidence>
<name>A0ABN6L6Q3_9BACT</name>
<keyword evidence="1" id="KW-1133">Transmembrane helix</keyword>
<protein>
    <submittedName>
        <fullName evidence="2">Uncharacterized protein</fullName>
    </submittedName>
</protein>
<evidence type="ECO:0000256" key="1">
    <source>
        <dbReference type="SAM" id="Phobius"/>
    </source>
</evidence>
<accession>A0ABN6L6Q3</accession>
<keyword evidence="3" id="KW-1185">Reference proteome</keyword>
<sequence length="46" mass="5393">MKFSVANFLGGINYFYVKILSLNIININYFTYLIFNFKGTKWVSSC</sequence>
<gene>
    <name evidence="2" type="ORF">PEPS_10540</name>
</gene>
<dbReference type="EMBL" id="AP025292">
    <property type="protein sequence ID" value="BDC98773.1"/>
    <property type="molecule type" value="Genomic_DNA"/>
</dbReference>
<keyword evidence="1" id="KW-0812">Transmembrane</keyword>